<evidence type="ECO:0000313" key="8">
    <source>
        <dbReference type="Proteomes" id="UP001265983"/>
    </source>
</evidence>
<sequence length="261" mass="27936">MHTDSSAAGKNFERTTGAATDSAPVVRFDAASFSYGRGTNRVTVLEGIDGSLHKGEALALIGPNGAGKSTVLKGLVGIVDSFRLHLAPGTIGYVPQTADLDPTFPVTARDVVAMGLQGSRKNHWWWPSFLQPNPAKDPRTIAALQRVGLADRADYRFGQLSGGQRQRVLIARALVAQPMLMLLDEPFNGLDDPNRKALLAILSEIKKEGVAIVVSTHDLVLAEETCDKVLLLAGRQVAFGHIDDVLQPDVIAQAYGGQHAR</sequence>
<dbReference type="Gene3D" id="3.40.50.300">
    <property type="entry name" value="P-loop containing nucleotide triphosphate hydrolases"/>
    <property type="match status" value="1"/>
</dbReference>
<gene>
    <name evidence="6" type="ORF">FRC0190_00624</name>
    <name evidence="5" type="ORF">P8T80_03600</name>
</gene>
<dbReference type="PANTHER" id="PTHR42734">
    <property type="entry name" value="METAL TRANSPORT SYSTEM ATP-BINDING PROTEIN TM_0124-RELATED"/>
    <property type="match status" value="1"/>
</dbReference>
<dbReference type="InterPro" id="IPR003439">
    <property type="entry name" value="ABC_transporter-like_ATP-bd"/>
</dbReference>
<dbReference type="Proteomes" id="UP001265983">
    <property type="component" value="Unassembled WGS sequence"/>
</dbReference>
<dbReference type="PROSITE" id="PS50893">
    <property type="entry name" value="ABC_TRANSPORTER_2"/>
    <property type="match status" value="1"/>
</dbReference>
<proteinExistence type="predicted"/>
<dbReference type="SUPFAM" id="SSF52540">
    <property type="entry name" value="P-loop containing nucleoside triphosphate hydrolases"/>
    <property type="match status" value="1"/>
</dbReference>
<dbReference type="Proteomes" id="UP000423525">
    <property type="component" value="Chromosome"/>
</dbReference>
<evidence type="ECO:0000259" key="4">
    <source>
        <dbReference type="PROSITE" id="PS50893"/>
    </source>
</evidence>
<evidence type="ECO:0000313" key="6">
    <source>
        <dbReference type="EMBL" id="VZH84611.1"/>
    </source>
</evidence>
<dbReference type="RefSeq" id="WP_155871798.1">
    <property type="nucleotide sequence ID" value="NZ_CP168248.1"/>
</dbReference>
<reference evidence="6 7" key="1">
    <citation type="submission" date="2019-11" db="EMBL/GenBank/DDBJ databases">
        <authorList>
            <person name="Brisse S."/>
        </authorList>
    </citation>
    <scope>NUCLEOTIDE SEQUENCE [LARGE SCALE GENOMIC DNA]</scope>
    <source>
        <strain evidence="6">FRC0190</strain>
    </source>
</reference>
<accession>A0A6I8MGV2</accession>
<dbReference type="InterPro" id="IPR050153">
    <property type="entry name" value="Metal_Ion_Import_ABC"/>
</dbReference>
<keyword evidence="3 6" id="KW-0067">ATP-binding</keyword>
<dbReference type="SMART" id="SM00382">
    <property type="entry name" value="AAA"/>
    <property type="match status" value="1"/>
</dbReference>
<evidence type="ECO:0000256" key="1">
    <source>
        <dbReference type="ARBA" id="ARBA00022448"/>
    </source>
</evidence>
<dbReference type="InterPro" id="IPR003593">
    <property type="entry name" value="AAA+_ATPase"/>
</dbReference>
<dbReference type="InterPro" id="IPR027417">
    <property type="entry name" value="P-loop_NTPase"/>
</dbReference>
<dbReference type="EMBL" id="LR738855">
    <property type="protein sequence ID" value="VZH84611.1"/>
    <property type="molecule type" value="Genomic_DNA"/>
</dbReference>
<dbReference type="GO" id="GO:0016887">
    <property type="term" value="F:ATP hydrolysis activity"/>
    <property type="evidence" value="ECO:0007669"/>
    <property type="project" value="InterPro"/>
</dbReference>
<reference evidence="5 8" key="2">
    <citation type="submission" date="2023-03" db="EMBL/GenBank/DDBJ databases">
        <title>Whole genome sequence of the first Corynebacterium rouxii strains isolated in Brazil: a recent member of Corynebacterium diphtheriae complex.</title>
        <authorList>
            <person name="Vieira V."/>
            <person name="Ramos J.N."/>
            <person name="Araujo M.R.B."/>
            <person name="Baio P.V."/>
            <person name="Sant'Anna L.O."/>
            <person name="Veras J.F.C."/>
            <person name="Vieira E.M.D."/>
            <person name="Sousa M.A.B."/>
            <person name="Camargo C.H."/>
            <person name="Sacchi C.T."/>
            <person name="Campos K.R."/>
            <person name="Santos M.B.N."/>
            <person name="Bokermann S."/>
            <person name="Alvim L.B."/>
            <person name="Santos L.S."/>
            <person name="Mattos-Guaraldi A.L."/>
        </authorList>
    </citation>
    <scope>NUCLEOTIDE SEQUENCE [LARGE SCALE GENOMIC DNA]</scope>
    <source>
        <strain evidence="5 8">70862</strain>
    </source>
</reference>
<feature type="domain" description="ABC transporter" evidence="4">
    <location>
        <begin position="26"/>
        <end position="259"/>
    </location>
</feature>
<protein>
    <submittedName>
        <fullName evidence="6">Metal ABC transporter ATP-binding protein</fullName>
    </submittedName>
</protein>
<evidence type="ECO:0000256" key="2">
    <source>
        <dbReference type="ARBA" id="ARBA00022741"/>
    </source>
</evidence>
<keyword evidence="1" id="KW-0813">Transport</keyword>
<keyword evidence="8" id="KW-1185">Reference proteome</keyword>
<dbReference type="PROSITE" id="PS00211">
    <property type="entry name" value="ABC_TRANSPORTER_1"/>
    <property type="match status" value="1"/>
</dbReference>
<dbReference type="EMBL" id="JARUHM010000008">
    <property type="protein sequence ID" value="MDT9410471.1"/>
    <property type="molecule type" value="Genomic_DNA"/>
</dbReference>
<keyword evidence="2" id="KW-0547">Nucleotide-binding</keyword>
<dbReference type="Pfam" id="PF00005">
    <property type="entry name" value="ABC_tran"/>
    <property type="match status" value="1"/>
</dbReference>
<dbReference type="KEGG" id="crf:FRC0190_00624"/>
<dbReference type="AlphaFoldDB" id="A0A6I8MGV2"/>
<organism evidence="6 7">
    <name type="scientific">Corynebacterium rouxii</name>
    <dbReference type="NCBI Taxonomy" id="2719119"/>
    <lineage>
        <taxon>Bacteria</taxon>
        <taxon>Bacillati</taxon>
        <taxon>Actinomycetota</taxon>
        <taxon>Actinomycetes</taxon>
        <taxon>Mycobacteriales</taxon>
        <taxon>Corynebacteriaceae</taxon>
        <taxon>Corynebacterium</taxon>
    </lineage>
</organism>
<evidence type="ECO:0000313" key="7">
    <source>
        <dbReference type="Proteomes" id="UP000423525"/>
    </source>
</evidence>
<dbReference type="GO" id="GO:0005524">
    <property type="term" value="F:ATP binding"/>
    <property type="evidence" value="ECO:0007669"/>
    <property type="project" value="UniProtKB-KW"/>
</dbReference>
<evidence type="ECO:0000256" key="3">
    <source>
        <dbReference type="ARBA" id="ARBA00022840"/>
    </source>
</evidence>
<name>A0A6I8MGV2_9CORY</name>
<dbReference type="InterPro" id="IPR017871">
    <property type="entry name" value="ABC_transporter-like_CS"/>
</dbReference>
<evidence type="ECO:0000313" key="5">
    <source>
        <dbReference type="EMBL" id="MDT9410471.1"/>
    </source>
</evidence>